<evidence type="ECO:0000313" key="5">
    <source>
        <dbReference type="EMBL" id="MBL0372263.1"/>
    </source>
</evidence>
<dbReference type="PANTHER" id="PTHR43792">
    <property type="entry name" value="GNAT FAMILY, PUTATIVE (AFU_ORTHOLOGUE AFUA_3G00765)-RELATED-RELATED"/>
    <property type="match status" value="1"/>
</dbReference>
<evidence type="ECO:0000313" key="6">
    <source>
        <dbReference type="Proteomes" id="UP000633219"/>
    </source>
</evidence>
<dbReference type="PANTHER" id="PTHR43792:SF8">
    <property type="entry name" value="[RIBOSOMAL PROTEIN US5]-ALANINE N-ACETYLTRANSFERASE"/>
    <property type="match status" value="1"/>
</dbReference>
<keyword evidence="1" id="KW-0808">Transferase</keyword>
<organism evidence="5 6">
    <name type="scientific">Rhizobium setariae</name>
    <dbReference type="NCBI Taxonomy" id="2801340"/>
    <lineage>
        <taxon>Bacteria</taxon>
        <taxon>Pseudomonadati</taxon>
        <taxon>Pseudomonadota</taxon>
        <taxon>Alphaproteobacteria</taxon>
        <taxon>Hyphomicrobiales</taxon>
        <taxon>Rhizobiaceae</taxon>
        <taxon>Rhizobium/Agrobacterium group</taxon>
        <taxon>Rhizobium</taxon>
    </lineage>
</organism>
<dbReference type="InterPro" id="IPR016181">
    <property type="entry name" value="Acyl_CoA_acyltransferase"/>
</dbReference>
<evidence type="ECO:0000256" key="1">
    <source>
        <dbReference type="ARBA" id="ARBA00022679"/>
    </source>
</evidence>
<name>A0A937CPB3_9HYPH</name>
<dbReference type="CDD" id="cd04301">
    <property type="entry name" value="NAT_SF"/>
    <property type="match status" value="1"/>
</dbReference>
<dbReference type="EMBL" id="JAEQNC010000004">
    <property type="protein sequence ID" value="MBL0372263.1"/>
    <property type="molecule type" value="Genomic_DNA"/>
</dbReference>
<dbReference type="RefSeq" id="WP_201656609.1">
    <property type="nucleotide sequence ID" value="NZ_JAEQNC010000004.1"/>
</dbReference>
<proteinExistence type="inferred from homology"/>
<accession>A0A937CPB3</accession>
<evidence type="ECO:0000259" key="4">
    <source>
        <dbReference type="PROSITE" id="PS51186"/>
    </source>
</evidence>
<reference evidence="5" key="1">
    <citation type="submission" date="2021-01" db="EMBL/GenBank/DDBJ databases">
        <title>Rhizobium sp. strain KVB221 16S ribosomal RNA gene Genome sequencing and assembly.</title>
        <authorList>
            <person name="Kang M."/>
        </authorList>
    </citation>
    <scope>NUCLEOTIDE SEQUENCE</scope>
    <source>
        <strain evidence="5">KVB221</strain>
    </source>
</reference>
<dbReference type="InterPro" id="IPR051531">
    <property type="entry name" value="N-acetyltransferase"/>
</dbReference>
<dbReference type="PROSITE" id="PS51186">
    <property type="entry name" value="GNAT"/>
    <property type="match status" value="1"/>
</dbReference>
<dbReference type="Pfam" id="PF13302">
    <property type="entry name" value="Acetyltransf_3"/>
    <property type="match status" value="1"/>
</dbReference>
<sequence>MNALNHKFDLPQQVRMPAFDADPTTARLTAANQPLIRTGRLTLRRPAAGDAEAIAAALGNHRVARMLLPVPQPYYREDAEEWLAALNADGQPGWVFAITLGGLRRILLSGQPPKAADDDRLVGVVGIDWQRRHGQEGWQIGYWLDEPHWGQGIMTEAVNAVIARFFHGLMGEVLFSSVIAENAASLRIQKKLGFDITGVEDVYCVPRAEQVRLITTELTFGSYMPM</sequence>
<protein>
    <submittedName>
        <fullName evidence="5">GNAT family N-acetyltransferase</fullName>
    </submittedName>
</protein>
<dbReference type="Proteomes" id="UP000633219">
    <property type="component" value="Unassembled WGS sequence"/>
</dbReference>
<gene>
    <name evidence="5" type="ORF">JJB09_09500</name>
</gene>
<dbReference type="GO" id="GO:0016747">
    <property type="term" value="F:acyltransferase activity, transferring groups other than amino-acyl groups"/>
    <property type="evidence" value="ECO:0007669"/>
    <property type="project" value="InterPro"/>
</dbReference>
<dbReference type="Gene3D" id="3.40.630.30">
    <property type="match status" value="1"/>
</dbReference>
<evidence type="ECO:0000256" key="2">
    <source>
        <dbReference type="ARBA" id="ARBA00023315"/>
    </source>
</evidence>
<keyword evidence="6" id="KW-1185">Reference proteome</keyword>
<comment type="caution">
    <text evidence="5">The sequence shown here is derived from an EMBL/GenBank/DDBJ whole genome shotgun (WGS) entry which is preliminary data.</text>
</comment>
<evidence type="ECO:0000256" key="3">
    <source>
        <dbReference type="ARBA" id="ARBA00038502"/>
    </source>
</evidence>
<dbReference type="AlphaFoldDB" id="A0A937CPB3"/>
<comment type="similarity">
    <text evidence="3">Belongs to the acetyltransferase family. RimJ subfamily.</text>
</comment>
<feature type="domain" description="N-acetyltransferase" evidence="4">
    <location>
        <begin position="66"/>
        <end position="217"/>
    </location>
</feature>
<keyword evidence="2" id="KW-0012">Acyltransferase</keyword>
<dbReference type="SUPFAM" id="SSF55729">
    <property type="entry name" value="Acyl-CoA N-acyltransferases (Nat)"/>
    <property type="match status" value="1"/>
</dbReference>
<dbReference type="InterPro" id="IPR000182">
    <property type="entry name" value="GNAT_dom"/>
</dbReference>